<evidence type="ECO:0000313" key="3">
    <source>
        <dbReference type="Proteomes" id="UP000057737"/>
    </source>
</evidence>
<dbReference type="Proteomes" id="UP000057737">
    <property type="component" value="Unassembled WGS sequence"/>
</dbReference>
<keyword evidence="1" id="KW-0812">Transmembrane</keyword>
<proteinExistence type="predicted"/>
<evidence type="ECO:0000256" key="1">
    <source>
        <dbReference type="SAM" id="Phobius"/>
    </source>
</evidence>
<accession>A0A109JL00</accession>
<keyword evidence="3" id="KW-1185">Reference proteome</keyword>
<comment type="caution">
    <text evidence="2">The sequence shown here is derived from an EMBL/GenBank/DDBJ whole genome shotgun (WGS) entry which is preliminary data.</text>
</comment>
<name>A0A109JL00_9BRAD</name>
<organism evidence="2 3">
    <name type="scientific">Bradyrhizobium macuxiense</name>
    <dbReference type="NCBI Taxonomy" id="1755647"/>
    <lineage>
        <taxon>Bacteria</taxon>
        <taxon>Pseudomonadati</taxon>
        <taxon>Pseudomonadota</taxon>
        <taxon>Alphaproteobacteria</taxon>
        <taxon>Hyphomicrobiales</taxon>
        <taxon>Nitrobacteraceae</taxon>
        <taxon>Bradyrhizobium</taxon>
    </lineage>
</organism>
<keyword evidence="1" id="KW-1133">Transmembrane helix</keyword>
<feature type="transmembrane region" description="Helical" evidence="1">
    <location>
        <begin position="14"/>
        <end position="34"/>
    </location>
</feature>
<feature type="transmembrane region" description="Helical" evidence="1">
    <location>
        <begin position="46"/>
        <end position="63"/>
    </location>
</feature>
<dbReference type="AlphaFoldDB" id="A0A109JL00"/>
<gene>
    <name evidence="2" type="ORF">AS156_13380</name>
</gene>
<sequence>MAAGHLVHAQQEGFAMYCLVNALLVLAMAFFFFLPMTDRRTARMKLCVVCALAVALTVSATASRPRAPAPVMMSRG</sequence>
<protein>
    <submittedName>
        <fullName evidence="2">Uncharacterized protein</fullName>
    </submittedName>
</protein>
<dbReference type="EMBL" id="LNCU01000092">
    <property type="protein sequence ID" value="KWV50838.1"/>
    <property type="molecule type" value="Genomic_DNA"/>
</dbReference>
<evidence type="ECO:0000313" key="2">
    <source>
        <dbReference type="EMBL" id="KWV50838.1"/>
    </source>
</evidence>
<keyword evidence="1" id="KW-0472">Membrane</keyword>
<reference evidence="2 3" key="1">
    <citation type="submission" date="2015-11" db="EMBL/GenBank/DDBJ databases">
        <title>Draft Genome Sequence of the Strain BR 10303 (Bradyrhizobium sp.) isolated from nodules of Centrolobium paraense.</title>
        <authorList>
            <person name="Zelli J.E."/>
            <person name="Simoes-Araujo J.L."/>
            <person name="Barauna A.C."/>
            <person name="Silva K."/>
        </authorList>
    </citation>
    <scope>NUCLEOTIDE SEQUENCE [LARGE SCALE GENOMIC DNA]</scope>
    <source>
        <strain evidence="2 3">BR 10303</strain>
    </source>
</reference>